<keyword evidence="3" id="KW-1185">Reference proteome</keyword>
<feature type="region of interest" description="Disordered" evidence="1">
    <location>
        <begin position="1"/>
        <end position="38"/>
    </location>
</feature>
<dbReference type="EMBL" id="CM029051">
    <property type="protein sequence ID" value="KAG2562193.1"/>
    <property type="molecule type" value="Genomic_DNA"/>
</dbReference>
<evidence type="ECO:0000256" key="1">
    <source>
        <dbReference type="SAM" id="MobiDB-lite"/>
    </source>
</evidence>
<sequence length="210" mass="22178">MSSYTSLAHRRASSLPARNSSSTMTTPCSSSSLRTQPHGLPLPVDHLLREELEKVLLVVVVGAGRLVGQDPRHLILGKLGQPLFPSAGAAAHPWTESGRHPAPLPAVRRRRLLRHVPPESRPSGGHRSQLATRLPASASDFFAGGLRLEAGWIALLKGGDGGGVSRGKRTDPSTAGSDRIRSGATPIRTVGPARLGSRGANWAGPNYEPK</sequence>
<accession>A0A8T0PJR7</accession>
<dbReference type="AlphaFoldDB" id="A0A8T0PJR7"/>
<reference evidence="2" key="1">
    <citation type="submission" date="2020-05" db="EMBL/GenBank/DDBJ databases">
        <title>WGS assembly of Panicum virgatum.</title>
        <authorList>
            <person name="Lovell J.T."/>
            <person name="Jenkins J."/>
            <person name="Shu S."/>
            <person name="Juenger T.E."/>
            <person name="Schmutz J."/>
        </authorList>
    </citation>
    <scope>NUCLEOTIDE SEQUENCE</scope>
    <source>
        <strain evidence="2">AP13</strain>
    </source>
</reference>
<feature type="region of interest" description="Disordered" evidence="1">
    <location>
        <begin position="159"/>
        <end position="210"/>
    </location>
</feature>
<comment type="caution">
    <text evidence="2">The sequence shown here is derived from an EMBL/GenBank/DDBJ whole genome shotgun (WGS) entry which is preliminary data.</text>
</comment>
<evidence type="ECO:0000313" key="3">
    <source>
        <dbReference type="Proteomes" id="UP000823388"/>
    </source>
</evidence>
<name>A0A8T0PJR7_PANVG</name>
<protein>
    <submittedName>
        <fullName evidence="2">Uncharacterized protein</fullName>
    </submittedName>
</protein>
<proteinExistence type="predicted"/>
<dbReference type="Proteomes" id="UP000823388">
    <property type="component" value="Chromosome 8K"/>
</dbReference>
<gene>
    <name evidence="2" type="ORF">PVAP13_8KG331701</name>
</gene>
<organism evidence="2 3">
    <name type="scientific">Panicum virgatum</name>
    <name type="common">Blackwell switchgrass</name>
    <dbReference type="NCBI Taxonomy" id="38727"/>
    <lineage>
        <taxon>Eukaryota</taxon>
        <taxon>Viridiplantae</taxon>
        <taxon>Streptophyta</taxon>
        <taxon>Embryophyta</taxon>
        <taxon>Tracheophyta</taxon>
        <taxon>Spermatophyta</taxon>
        <taxon>Magnoliopsida</taxon>
        <taxon>Liliopsida</taxon>
        <taxon>Poales</taxon>
        <taxon>Poaceae</taxon>
        <taxon>PACMAD clade</taxon>
        <taxon>Panicoideae</taxon>
        <taxon>Panicodae</taxon>
        <taxon>Paniceae</taxon>
        <taxon>Panicinae</taxon>
        <taxon>Panicum</taxon>
        <taxon>Panicum sect. Hiantes</taxon>
    </lineage>
</organism>
<feature type="compositionally biased region" description="Low complexity" evidence="1">
    <location>
        <begin position="20"/>
        <end position="32"/>
    </location>
</feature>
<evidence type="ECO:0000313" key="2">
    <source>
        <dbReference type="EMBL" id="KAG2562193.1"/>
    </source>
</evidence>